<evidence type="ECO:0000313" key="1">
    <source>
        <dbReference type="EMBL" id="MCY6957232.1"/>
    </source>
</evidence>
<proteinExistence type="predicted"/>
<name>A0ABT4D4M5_9CLOT</name>
<sequence length="56" mass="6577">MKIFKNLLDKLVKAMNENELGATDYLEEVEFKLNNDEEYNLKACETLINMNNMFSV</sequence>
<evidence type="ECO:0000313" key="2">
    <source>
        <dbReference type="Proteomes" id="UP001144612"/>
    </source>
</evidence>
<gene>
    <name evidence="1" type="ORF">OW729_01290</name>
</gene>
<accession>A0ABT4D4M5</accession>
<reference evidence="1" key="1">
    <citation type="submission" date="2022-12" db="EMBL/GenBank/DDBJ databases">
        <title>Clostridium sp. nov., isolated from industrial wastewater.</title>
        <authorList>
            <person name="Jiayan W."/>
        </authorList>
    </citation>
    <scope>NUCLEOTIDE SEQUENCE</scope>
    <source>
        <strain evidence="1">ZC22-4</strain>
    </source>
</reference>
<dbReference type="Proteomes" id="UP001144612">
    <property type="component" value="Unassembled WGS sequence"/>
</dbReference>
<keyword evidence="2" id="KW-1185">Reference proteome</keyword>
<dbReference type="RefSeq" id="WP_268059587.1">
    <property type="nucleotide sequence ID" value="NZ_JAPQFJ010000001.1"/>
</dbReference>
<dbReference type="EMBL" id="JAPQFJ010000001">
    <property type="protein sequence ID" value="MCY6957232.1"/>
    <property type="molecule type" value="Genomic_DNA"/>
</dbReference>
<organism evidence="1 2">
    <name type="scientific">Clostridium brassicae</name>
    <dbReference type="NCBI Taxonomy" id="2999072"/>
    <lineage>
        <taxon>Bacteria</taxon>
        <taxon>Bacillati</taxon>
        <taxon>Bacillota</taxon>
        <taxon>Clostridia</taxon>
        <taxon>Eubacteriales</taxon>
        <taxon>Clostridiaceae</taxon>
        <taxon>Clostridium</taxon>
    </lineage>
</organism>
<comment type="caution">
    <text evidence="1">The sequence shown here is derived from an EMBL/GenBank/DDBJ whole genome shotgun (WGS) entry which is preliminary data.</text>
</comment>
<protein>
    <submittedName>
        <fullName evidence="1">Uncharacterized protein</fullName>
    </submittedName>
</protein>